<comment type="caution">
    <text evidence="1">The sequence shown here is derived from an EMBL/GenBank/DDBJ whole genome shotgun (WGS) entry which is preliminary data.</text>
</comment>
<proteinExistence type="predicted"/>
<evidence type="ECO:0000313" key="1">
    <source>
        <dbReference type="EMBL" id="MCH6468488.1"/>
    </source>
</evidence>
<accession>A0ABS9TVS3</accession>
<evidence type="ECO:0000313" key="2">
    <source>
        <dbReference type="Proteomes" id="UP001202922"/>
    </source>
</evidence>
<sequence length="258" mass="26523">MPTTLLRARTLDELKAKAAALGPGARLISAEAVRPSGLRRVRGLRFEGLAVVPDVDEADFELAAPGSGRETLPDLGPIAPSENVSAMLHELGAPLMVDGQASGGPLRAPGSLIVVAAPHDGALGPAMALAEAVGGQLYTSGLLEAYGRPSLEGRREAVAAREQGAALGKPVVVAFGLGRPAWTASNAAAAERLRADQVWLVVDARHKHADTASWVAAVQTRLVVHALAVTGSGETSTPGTVERLGVPVGWTDQSPVWS</sequence>
<gene>
    <name evidence="1" type="ORF">L0M17_00550</name>
</gene>
<protein>
    <submittedName>
        <fullName evidence="1">Uncharacterized protein</fullName>
    </submittedName>
</protein>
<reference evidence="1 2" key="1">
    <citation type="submission" date="2022-03" db="EMBL/GenBank/DDBJ databases">
        <title>Sinomonas sp. isolated from a soil.</title>
        <authorList>
            <person name="Han J."/>
            <person name="Kim D.-U."/>
        </authorList>
    </citation>
    <scope>NUCLEOTIDE SEQUENCE [LARGE SCALE GENOMIC DNA]</scope>
    <source>
        <strain evidence="1 2">5-5</strain>
    </source>
</reference>
<keyword evidence="2" id="KW-1185">Reference proteome</keyword>
<organism evidence="1 2">
    <name type="scientific">Sinomonas terrae</name>
    <dbReference type="NCBI Taxonomy" id="2908838"/>
    <lineage>
        <taxon>Bacteria</taxon>
        <taxon>Bacillati</taxon>
        <taxon>Actinomycetota</taxon>
        <taxon>Actinomycetes</taxon>
        <taxon>Micrococcales</taxon>
        <taxon>Micrococcaceae</taxon>
        <taxon>Sinomonas</taxon>
    </lineage>
</organism>
<dbReference type="Proteomes" id="UP001202922">
    <property type="component" value="Unassembled WGS sequence"/>
</dbReference>
<dbReference type="EMBL" id="JAKZBV010000001">
    <property type="protein sequence ID" value="MCH6468488.1"/>
    <property type="molecule type" value="Genomic_DNA"/>
</dbReference>
<name>A0ABS9TVS3_9MICC</name>
<dbReference type="RefSeq" id="WP_241050243.1">
    <property type="nucleotide sequence ID" value="NZ_JAKZBV010000001.1"/>
</dbReference>